<evidence type="ECO:0000313" key="1">
    <source>
        <dbReference type="EMBL" id="GAA0873156.1"/>
    </source>
</evidence>
<dbReference type="InterPro" id="IPR023393">
    <property type="entry name" value="START-like_dom_sf"/>
</dbReference>
<organism evidence="1 2">
    <name type="scientific">Gangjinia marincola</name>
    <dbReference type="NCBI Taxonomy" id="578463"/>
    <lineage>
        <taxon>Bacteria</taxon>
        <taxon>Pseudomonadati</taxon>
        <taxon>Bacteroidota</taxon>
        <taxon>Flavobacteriia</taxon>
        <taxon>Flavobacteriales</taxon>
        <taxon>Flavobacteriaceae</taxon>
        <taxon>Gangjinia</taxon>
    </lineage>
</organism>
<protein>
    <recommendedName>
        <fullName evidence="3">SRPBCC family protein</fullName>
    </recommendedName>
</protein>
<dbReference type="RefSeq" id="WP_343767771.1">
    <property type="nucleotide sequence ID" value="NZ_BAAAFG010000016.1"/>
</dbReference>
<reference evidence="2" key="1">
    <citation type="journal article" date="2019" name="Int. J. Syst. Evol. Microbiol.">
        <title>The Global Catalogue of Microorganisms (GCM) 10K type strain sequencing project: providing services to taxonomists for standard genome sequencing and annotation.</title>
        <authorList>
            <consortium name="The Broad Institute Genomics Platform"/>
            <consortium name="The Broad Institute Genome Sequencing Center for Infectious Disease"/>
            <person name="Wu L."/>
            <person name="Ma J."/>
        </authorList>
    </citation>
    <scope>NUCLEOTIDE SEQUENCE [LARGE SCALE GENOMIC DNA]</scope>
    <source>
        <strain evidence="2">JCM 16082</strain>
    </source>
</reference>
<dbReference type="EMBL" id="BAAAFG010000016">
    <property type="protein sequence ID" value="GAA0873156.1"/>
    <property type="molecule type" value="Genomic_DNA"/>
</dbReference>
<comment type="caution">
    <text evidence="1">The sequence shown here is derived from an EMBL/GenBank/DDBJ whole genome shotgun (WGS) entry which is preliminary data.</text>
</comment>
<name>A0ABP3XYT1_9FLAO</name>
<sequence length="130" mass="14942">MTLQTEYKTAHKSKAELFTFLTQVENYKQIMPESMEQFETLSKESFLFQLKGMPQLKLEIKETHPDDKIVLGALSDKLPFTLTLDLNEKAQGQTDAQLTFEGQFNAMMSMMIKKPITNFIETLAENISKL</sequence>
<evidence type="ECO:0000313" key="2">
    <source>
        <dbReference type="Proteomes" id="UP001500507"/>
    </source>
</evidence>
<proteinExistence type="predicted"/>
<evidence type="ECO:0008006" key="3">
    <source>
        <dbReference type="Google" id="ProtNLM"/>
    </source>
</evidence>
<keyword evidence="2" id="KW-1185">Reference proteome</keyword>
<dbReference type="SUPFAM" id="SSF55961">
    <property type="entry name" value="Bet v1-like"/>
    <property type="match status" value="1"/>
</dbReference>
<accession>A0ABP3XYT1</accession>
<dbReference type="Gene3D" id="3.30.530.20">
    <property type="match status" value="1"/>
</dbReference>
<dbReference type="Proteomes" id="UP001500507">
    <property type="component" value="Unassembled WGS sequence"/>
</dbReference>
<gene>
    <name evidence="1" type="ORF">GCM10009117_23030</name>
</gene>